<accession>A0ABV5GU07</accession>
<keyword evidence="1" id="KW-1133">Transmembrane helix</keyword>
<comment type="caution">
    <text evidence="2">The sequence shown here is derived from an EMBL/GenBank/DDBJ whole genome shotgun (WGS) entry which is preliminary data.</text>
</comment>
<dbReference type="Pfam" id="PF09844">
    <property type="entry name" value="DUF2071"/>
    <property type="match status" value="1"/>
</dbReference>
<evidence type="ECO:0000313" key="2">
    <source>
        <dbReference type="EMBL" id="MFB9098876.1"/>
    </source>
</evidence>
<reference evidence="2 3" key="1">
    <citation type="submission" date="2024-09" db="EMBL/GenBank/DDBJ databases">
        <authorList>
            <person name="Sun Q."/>
            <person name="Mori K."/>
        </authorList>
    </citation>
    <scope>NUCLEOTIDE SEQUENCE [LARGE SCALE GENOMIC DNA]</scope>
    <source>
        <strain evidence="2 3">CECT 7955</strain>
    </source>
</reference>
<organism evidence="2 3">
    <name type="scientific">Flavobacterium jumunjinense</name>
    <dbReference type="NCBI Taxonomy" id="998845"/>
    <lineage>
        <taxon>Bacteria</taxon>
        <taxon>Pseudomonadati</taxon>
        <taxon>Bacteroidota</taxon>
        <taxon>Flavobacteriia</taxon>
        <taxon>Flavobacteriales</taxon>
        <taxon>Flavobacteriaceae</taxon>
        <taxon>Flavobacterium</taxon>
    </lineage>
</organism>
<feature type="transmembrane region" description="Helical" evidence="1">
    <location>
        <begin position="49"/>
        <end position="66"/>
    </location>
</feature>
<proteinExistence type="predicted"/>
<gene>
    <name evidence="2" type="ORF">ACFFVF_20405</name>
</gene>
<sequence>MKTPLKYIKYINMTAFLFLLFGAYGLPITGFLQVVAATLFLFLYPKNKLIYVYFIITGLFFCIWNGDFNWTFLIPIFLIFFLTYIIHFYNRKSNSFLTANWKNLALINYEVDPKILEKYLPKGTEIDLYEGKCYVSLVGFLFLDTKLLGLKIPFHINFEEVNLRFYVKRFEMLEKNNEWKRGVVFIKEIVPKHALTLVANTIYKEHYQTLPMKHSITSSKETTDYVYQWNIDNKWNSMEITAKNVLLPIEENTEADFICEHYFGYTKLNNSTTFEYEVKHPRWEQYPVIDTKIDVDFEKVYGSDFAHLKNIKPSSVILARGSEISVENKRTIS</sequence>
<keyword evidence="1" id="KW-0812">Transmembrane</keyword>
<dbReference type="PANTHER" id="PTHR39186">
    <property type="entry name" value="DUF2071 FAMILY PROTEIN"/>
    <property type="match status" value="1"/>
</dbReference>
<name>A0ABV5GU07_9FLAO</name>
<feature type="transmembrane region" description="Helical" evidence="1">
    <location>
        <begin position="72"/>
        <end position="89"/>
    </location>
</feature>
<protein>
    <submittedName>
        <fullName evidence="2">YqjF family protein</fullName>
    </submittedName>
</protein>
<dbReference type="Proteomes" id="UP001589607">
    <property type="component" value="Unassembled WGS sequence"/>
</dbReference>
<evidence type="ECO:0000256" key="1">
    <source>
        <dbReference type="SAM" id="Phobius"/>
    </source>
</evidence>
<dbReference type="RefSeq" id="WP_319800390.1">
    <property type="nucleotide sequence ID" value="NZ_CBCSGE010000012.1"/>
</dbReference>
<keyword evidence="1" id="KW-0472">Membrane</keyword>
<keyword evidence="3" id="KW-1185">Reference proteome</keyword>
<dbReference type="PANTHER" id="PTHR39186:SF1">
    <property type="entry name" value="DUF2071 DOMAIN-CONTAINING PROTEIN"/>
    <property type="match status" value="1"/>
</dbReference>
<evidence type="ECO:0000313" key="3">
    <source>
        <dbReference type="Proteomes" id="UP001589607"/>
    </source>
</evidence>
<dbReference type="InterPro" id="IPR018644">
    <property type="entry name" value="DUF2071"/>
</dbReference>
<dbReference type="EMBL" id="JBHMEY010000096">
    <property type="protein sequence ID" value="MFB9098876.1"/>
    <property type="molecule type" value="Genomic_DNA"/>
</dbReference>
<feature type="transmembrane region" description="Helical" evidence="1">
    <location>
        <begin position="15"/>
        <end position="42"/>
    </location>
</feature>